<dbReference type="EMBL" id="WWCT01000013">
    <property type="protein sequence ID" value="MYN28002.1"/>
    <property type="molecule type" value="Genomic_DNA"/>
</dbReference>
<comment type="caution">
    <text evidence="3">The sequence shown here is derived from an EMBL/GenBank/DDBJ whole genome shotgun (WGS) entry which is preliminary data.</text>
</comment>
<keyword evidence="1" id="KW-0812">Transmembrane</keyword>
<feature type="domain" description="CAAX prenyl protease 2/Lysostaphin resistance protein A-like" evidence="2">
    <location>
        <begin position="129"/>
        <end position="220"/>
    </location>
</feature>
<dbReference type="Proteomes" id="UP000642144">
    <property type="component" value="Unassembled WGS sequence"/>
</dbReference>
<feature type="transmembrane region" description="Helical" evidence="1">
    <location>
        <begin position="159"/>
        <end position="177"/>
    </location>
</feature>
<keyword evidence="4" id="KW-1185">Reference proteome</keyword>
<reference evidence="3 4" key="1">
    <citation type="submission" date="2019-12" db="EMBL/GenBank/DDBJ databases">
        <title>Novel species isolated from a subtropical stream in China.</title>
        <authorList>
            <person name="Lu H."/>
        </authorList>
    </citation>
    <scope>NUCLEOTIDE SEQUENCE [LARGE SCALE GENOMIC DNA]</scope>
    <source>
        <strain evidence="3 4">CY42W</strain>
    </source>
</reference>
<dbReference type="InterPro" id="IPR003675">
    <property type="entry name" value="Rce1/LyrA-like_dom"/>
</dbReference>
<gene>
    <name evidence="3" type="ORF">GTP69_16460</name>
</gene>
<feature type="transmembrane region" description="Helical" evidence="1">
    <location>
        <begin position="183"/>
        <end position="203"/>
    </location>
</feature>
<keyword evidence="3" id="KW-0645">Protease</keyword>
<evidence type="ECO:0000256" key="1">
    <source>
        <dbReference type="SAM" id="Phobius"/>
    </source>
</evidence>
<evidence type="ECO:0000313" key="3">
    <source>
        <dbReference type="EMBL" id="MYN28002.1"/>
    </source>
</evidence>
<protein>
    <submittedName>
        <fullName evidence="3">CPBP family intramembrane metalloprotease</fullName>
    </submittedName>
</protein>
<dbReference type="RefSeq" id="WP_161055881.1">
    <property type="nucleotide sequence ID" value="NZ_WWCT01000013.1"/>
</dbReference>
<sequence>MSIAQPAVTPIPSFRARLFTHPLLRIVLGVVAVMLPISLTLALIHALVPQPLRVVWPMPLAALLSFLSYRLFTTRIEKRLPTELAFPGAAREVGAGVGLGASLGLAVAGVLAVAGAFVITGSSAGWEFLIKCLPEQIMVATFEELMFRAVLFRIVEQRWGMRVALAVSFVLFALVHLQNDNISALAVLNTGVVSLTLCGAYMLTRRVWLPIGIHFGWNFLYDGVFAVPLSGHAARGWLQVSLPGPEWLTGGAYGVEASVLTLLVWGIATVLVLKRAQLHHLA</sequence>
<proteinExistence type="predicted"/>
<evidence type="ECO:0000259" key="2">
    <source>
        <dbReference type="Pfam" id="PF02517"/>
    </source>
</evidence>
<keyword evidence="3" id="KW-0482">Metalloprotease</keyword>
<feature type="transmembrane region" description="Helical" evidence="1">
    <location>
        <begin position="93"/>
        <end position="122"/>
    </location>
</feature>
<dbReference type="PANTHER" id="PTHR39430:SF1">
    <property type="entry name" value="PROTEASE"/>
    <property type="match status" value="1"/>
</dbReference>
<dbReference type="Pfam" id="PF02517">
    <property type="entry name" value="Rce1-like"/>
    <property type="match status" value="1"/>
</dbReference>
<name>A0ABW9W2K7_9BURK</name>
<keyword evidence="3" id="KW-0378">Hydrolase</keyword>
<feature type="transmembrane region" description="Helical" evidence="1">
    <location>
        <begin position="54"/>
        <end position="72"/>
    </location>
</feature>
<feature type="transmembrane region" description="Helical" evidence="1">
    <location>
        <begin position="253"/>
        <end position="273"/>
    </location>
</feature>
<dbReference type="PANTHER" id="PTHR39430">
    <property type="entry name" value="MEMBRANE-ASSOCIATED PROTEASE-RELATED"/>
    <property type="match status" value="1"/>
</dbReference>
<keyword evidence="1" id="KW-1133">Transmembrane helix</keyword>
<keyword evidence="1" id="KW-0472">Membrane</keyword>
<accession>A0ABW9W2K7</accession>
<organism evidence="3 4">
    <name type="scientific">Duganella levis</name>
    <dbReference type="NCBI Taxonomy" id="2692169"/>
    <lineage>
        <taxon>Bacteria</taxon>
        <taxon>Pseudomonadati</taxon>
        <taxon>Pseudomonadota</taxon>
        <taxon>Betaproteobacteria</taxon>
        <taxon>Burkholderiales</taxon>
        <taxon>Oxalobacteraceae</taxon>
        <taxon>Telluria group</taxon>
        <taxon>Duganella</taxon>
    </lineage>
</organism>
<feature type="transmembrane region" description="Helical" evidence="1">
    <location>
        <begin position="23"/>
        <end position="48"/>
    </location>
</feature>
<dbReference type="GO" id="GO:0008237">
    <property type="term" value="F:metallopeptidase activity"/>
    <property type="evidence" value="ECO:0007669"/>
    <property type="project" value="UniProtKB-KW"/>
</dbReference>
<evidence type="ECO:0000313" key="4">
    <source>
        <dbReference type="Proteomes" id="UP000642144"/>
    </source>
</evidence>